<dbReference type="AlphaFoldDB" id="A0A0F9KR17"/>
<dbReference type="EMBL" id="LAZR01007529">
    <property type="protein sequence ID" value="KKM84674.1"/>
    <property type="molecule type" value="Genomic_DNA"/>
</dbReference>
<name>A0A0F9KR17_9ZZZZ</name>
<proteinExistence type="predicted"/>
<reference evidence="1" key="1">
    <citation type="journal article" date="2015" name="Nature">
        <title>Complex archaea that bridge the gap between prokaryotes and eukaryotes.</title>
        <authorList>
            <person name="Spang A."/>
            <person name="Saw J.H."/>
            <person name="Jorgensen S.L."/>
            <person name="Zaremba-Niedzwiedzka K."/>
            <person name="Martijn J."/>
            <person name="Lind A.E."/>
            <person name="van Eijk R."/>
            <person name="Schleper C."/>
            <person name="Guy L."/>
            <person name="Ettema T.J."/>
        </authorList>
    </citation>
    <scope>NUCLEOTIDE SEQUENCE</scope>
</reference>
<protein>
    <submittedName>
        <fullName evidence="1">Uncharacterized protein</fullName>
    </submittedName>
</protein>
<organism evidence="1">
    <name type="scientific">marine sediment metagenome</name>
    <dbReference type="NCBI Taxonomy" id="412755"/>
    <lineage>
        <taxon>unclassified sequences</taxon>
        <taxon>metagenomes</taxon>
        <taxon>ecological metagenomes</taxon>
    </lineage>
</organism>
<accession>A0A0F9KR17</accession>
<comment type="caution">
    <text evidence="1">The sequence shown here is derived from an EMBL/GenBank/DDBJ whole genome shotgun (WGS) entry which is preliminary data.</text>
</comment>
<sequence length="68" mass="7830">MGWKQGGRDEPVDIPHEGIVLDEDQYKSILFKIEGDDVWLPRTEIVEHDDDTVTIPLWLAEDRDLDPG</sequence>
<gene>
    <name evidence="1" type="ORF">LCGC14_1296820</name>
</gene>
<evidence type="ECO:0000313" key="1">
    <source>
        <dbReference type="EMBL" id="KKM84674.1"/>
    </source>
</evidence>